<accession>A0A160NV51</accession>
<protein>
    <submittedName>
        <fullName evidence="1">Uncharacterized protein</fullName>
    </submittedName>
</protein>
<organism evidence="1 2">
    <name type="scientific">Streptomyces laurentii</name>
    <dbReference type="NCBI Taxonomy" id="39478"/>
    <lineage>
        <taxon>Bacteria</taxon>
        <taxon>Bacillati</taxon>
        <taxon>Actinomycetota</taxon>
        <taxon>Actinomycetes</taxon>
        <taxon>Kitasatosporales</taxon>
        <taxon>Streptomycetaceae</taxon>
        <taxon>Streptomyces</taxon>
    </lineage>
</organism>
<name>A0A160NV51_STRLU</name>
<sequence length="232" mass="26260">MYIDLNHFLCGRRWLLRTFPFPHVLADDVFTPALHRQLADEFRDLLRASGGHEFERKMRGFEATGHGFRPGYRGAFDVFFSNEFRQLISTVFDTSLTFDVDAGLHHHEPDARSGHIHNDLNPGWFPARAADASPEEAMNLSDPSRCDYRNGKIRKSGVEGVERVRAVALLYYLNNGPWIPGNGGETGLYLDRTLPVLEPTLLVPRRRTRSSPSSARLAPSTPIWKVAYRATP</sequence>
<keyword evidence="2" id="KW-1185">Reference proteome</keyword>
<dbReference type="KEGG" id="slau:SLA_1559"/>
<dbReference type="EMBL" id="AP017424">
    <property type="protein sequence ID" value="BAU82497.1"/>
    <property type="molecule type" value="Genomic_DNA"/>
</dbReference>
<dbReference type="Gene3D" id="2.60.120.620">
    <property type="entry name" value="q2cbj1_9rhob like domain"/>
    <property type="match status" value="1"/>
</dbReference>
<gene>
    <name evidence="1" type="ORF">SLA_1559</name>
</gene>
<reference evidence="1 2" key="1">
    <citation type="journal article" date="2016" name="Genome Announc.">
        <title>Complete Genome Sequence of Thiostrepton-Producing Streptomyces laurentii ATCC 31255.</title>
        <authorList>
            <person name="Doi K."/>
            <person name="Fujino Y."/>
            <person name="Nagayoshi Y."/>
            <person name="Ohshima T."/>
            <person name="Ogata S."/>
        </authorList>
    </citation>
    <scope>NUCLEOTIDE SEQUENCE [LARGE SCALE GENOMIC DNA]</scope>
    <source>
        <strain evidence="1 2">ATCC 31255</strain>
    </source>
</reference>
<proteinExistence type="predicted"/>
<evidence type="ECO:0000313" key="1">
    <source>
        <dbReference type="EMBL" id="BAU82497.1"/>
    </source>
</evidence>
<dbReference type="Proteomes" id="UP000217676">
    <property type="component" value="Chromosome"/>
</dbReference>
<evidence type="ECO:0000313" key="2">
    <source>
        <dbReference type="Proteomes" id="UP000217676"/>
    </source>
</evidence>
<dbReference type="AlphaFoldDB" id="A0A160NV51"/>